<feature type="compositionally biased region" description="Low complexity" evidence="6">
    <location>
        <begin position="227"/>
        <end position="246"/>
    </location>
</feature>
<keyword evidence="10" id="KW-1185">Reference proteome</keyword>
<evidence type="ECO:0000259" key="8">
    <source>
        <dbReference type="PROSITE" id="PS51391"/>
    </source>
</evidence>
<dbReference type="GO" id="GO:0031124">
    <property type="term" value="P:mRNA 3'-end processing"/>
    <property type="evidence" value="ECO:0007669"/>
    <property type="project" value="UniProtKB-ARBA"/>
</dbReference>
<feature type="compositionally biased region" description="Low complexity" evidence="6">
    <location>
        <begin position="634"/>
        <end position="652"/>
    </location>
</feature>
<dbReference type="OrthoDB" id="79367at2759"/>
<evidence type="ECO:0000256" key="2">
    <source>
        <dbReference type="ARBA" id="ARBA00022553"/>
    </source>
</evidence>
<evidence type="ECO:0000313" key="9">
    <source>
        <dbReference type="EMBL" id="KAG7661498.1"/>
    </source>
</evidence>
<accession>A0A8J5QGB1</accession>
<gene>
    <name evidence="9" type="ORF">J8A68_004957</name>
</gene>
<dbReference type="GO" id="GO:0003723">
    <property type="term" value="F:RNA binding"/>
    <property type="evidence" value="ECO:0007669"/>
    <property type="project" value="UniProtKB-UniRule"/>
</dbReference>
<sequence length="713" mass="77499">MSLEEFETILKELPSLKAPGVSGSRIKRLTEIAFQQVGQESKLITTLYSNCKAVPSTHKLGTLYVVDSIVRGFTEEAKKENQEINSSAPDGTYASAVYKITELIESLIDDALELQISASQRIKISKLIDIWERAETFPLEIINNIRNKHFVSTTPPGSPPRTKVEPVKPVEEKSTNDSNSILSALASLAKSTGSDSNTPTSQPVNPVSSNDASNILSQLSALSGATATATSSISPPPSSGSFSNLPPSLPKPPQFTQQQQEQQQQQPPAANEQVIFNMLQQMQNSATGSPTAAPAQSFAPQPAINDYGTGRRGRRDQNDNGYGRRNRSRSPNRGGVPPNQYIRSRSPPRGHNQPYNQSLPPNPSRVQHHQQQSQYQPPVQRQQQQQQQAPSHQQHQQPAHVPPHAMGGEMNMPGTPHYRPRNVGFDPSTPQGSIKVLSRTLFIGGVPRNMDERALATVLRPFAEVQSVILNSERKHAFIKVYSRREAEQVITSFNKDNALPLRTRWGVGFGPRDCCNYQHGISIIPIQRLTEADKAWIVNAQWGGTGGQPMSSGMVIDEPDIEIGSGVSSKAMSRKMPTNSARNGPKSNRPGEAADEYVKTTLISPSGMSHGSMPNFKTFSNSSVNPLQGLFGNASPQAQNQQPNIPFQNQPDAGGPPTGLPNVPPSGFNDFLSNMQQQQPGGAGQGSPQAGNPNLAALAQLLQQQQQQQQPR</sequence>
<evidence type="ECO:0000256" key="5">
    <source>
        <dbReference type="PROSITE-ProRule" id="PRU00176"/>
    </source>
</evidence>
<keyword evidence="3 5" id="KW-0694">RNA-binding</keyword>
<comment type="subcellular location">
    <subcellularLocation>
        <location evidence="1">Nucleus</location>
    </subcellularLocation>
</comment>
<feature type="region of interest" description="Disordered" evidence="6">
    <location>
        <begin position="628"/>
        <end position="713"/>
    </location>
</feature>
<feature type="compositionally biased region" description="Basic and acidic residues" evidence="6">
    <location>
        <begin position="162"/>
        <end position="175"/>
    </location>
</feature>
<dbReference type="SMART" id="SM00582">
    <property type="entry name" value="RPR"/>
    <property type="match status" value="1"/>
</dbReference>
<feature type="compositionally biased region" description="Polar residues" evidence="6">
    <location>
        <begin position="195"/>
        <end position="211"/>
    </location>
</feature>
<dbReference type="PROSITE" id="PS51391">
    <property type="entry name" value="CID"/>
    <property type="match status" value="1"/>
</dbReference>
<comment type="caution">
    <text evidence="9">The sequence shown here is derived from an EMBL/GenBank/DDBJ whole genome shotgun (WGS) entry which is preliminary data.</text>
</comment>
<dbReference type="InterPro" id="IPR000504">
    <property type="entry name" value="RRM_dom"/>
</dbReference>
<dbReference type="GO" id="GO:0006369">
    <property type="term" value="P:termination of RNA polymerase II transcription"/>
    <property type="evidence" value="ECO:0007669"/>
    <property type="project" value="UniProtKB-ARBA"/>
</dbReference>
<feature type="compositionally biased region" description="Low complexity" evidence="6">
    <location>
        <begin position="677"/>
        <end position="713"/>
    </location>
</feature>
<dbReference type="GO" id="GO:0010629">
    <property type="term" value="P:negative regulation of gene expression"/>
    <property type="evidence" value="ECO:0007669"/>
    <property type="project" value="UniProtKB-ARBA"/>
</dbReference>
<dbReference type="FunFam" id="3.30.70.330:FF:000397">
    <property type="entry name" value="RNA binding protein Nrd1"/>
    <property type="match status" value="1"/>
</dbReference>
<dbReference type="Proteomes" id="UP000694255">
    <property type="component" value="Unassembled WGS sequence"/>
</dbReference>
<dbReference type="GO" id="GO:0032991">
    <property type="term" value="C:protein-containing complex"/>
    <property type="evidence" value="ECO:0007669"/>
    <property type="project" value="UniProtKB-ARBA"/>
</dbReference>
<evidence type="ECO:0000256" key="1">
    <source>
        <dbReference type="ARBA" id="ARBA00004123"/>
    </source>
</evidence>
<protein>
    <recommendedName>
        <fullName evidence="11">Protein NRD1</fullName>
    </recommendedName>
</protein>
<evidence type="ECO:0000256" key="3">
    <source>
        <dbReference type="ARBA" id="ARBA00022884"/>
    </source>
</evidence>
<feature type="domain" description="CID" evidence="8">
    <location>
        <begin position="1"/>
        <end position="153"/>
    </location>
</feature>
<evidence type="ECO:0000259" key="7">
    <source>
        <dbReference type="PROSITE" id="PS50102"/>
    </source>
</evidence>
<feature type="domain" description="RRM" evidence="7">
    <location>
        <begin position="439"/>
        <end position="509"/>
    </location>
</feature>
<dbReference type="InterPro" id="IPR006569">
    <property type="entry name" value="CID_dom"/>
</dbReference>
<reference evidence="9 10" key="1">
    <citation type="journal article" date="2021" name="DNA Res.">
        <title>Genome analysis of Candida subhashii reveals its hybrid nature and dual mitochondrial genome conformations.</title>
        <authorList>
            <person name="Mixao V."/>
            <person name="Hegedusova E."/>
            <person name="Saus E."/>
            <person name="Pryszcz L.P."/>
            <person name="Cillingova A."/>
            <person name="Nosek J."/>
            <person name="Gabaldon T."/>
        </authorList>
    </citation>
    <scope>NUCLEOTIDE SEQUENCE [LARGE SCALE GENOMIC DNA]</scope>
    <source>
        <strain evidence="9 10">CBS 10753</strain>
    </source>
</reference>
<dbReference type="GeneID" id="73471757"/>
<feature type="region of interest" description="Disordered" evidence="6">
    <location>
        <begin position="227"/>
        <end position="269"/>
    </location>
</feature>
<dbReference type="RefSeq" id="XP_049261731.1">
    <property type="nucleotide sequence ID" value="XM_049408970.1"/>
</dbReference>
<dbReference type="PROSITE" id="PS50102">
    <property type="entry name" value="RRM"/>
    <property type="match status" value="1"/>
</dbReference>
<dbReference type="Pfam" id="PF04818">
    <property type="entry name" value="CID"/>
    <property type="match status" value="1"/>
</dbReference>
<feature type="region of interest" description="Disordered" evidence="6">
    <location>
        <begin position="568"/>
        <end position="594"/>
    </location>
</feature>
<organism evidence="9 10">
    <name type="scientific">[Candida] subhashii</name>
    <dbReference type="NCBI Taxonomy" id="561895"/>
    <lineage>
        <taxon>Eukaryota</taxon>
        <taxon>Fungi</taxon>
        <taxon>Dikarya</taxon>
        <taxon>Ascomycota</taxon>
        <taxon>Saccharomycotina</taxon>
        <taxon>Pichiomycetes</taxon>
        <taxon>Debaryomycetaceae</taxon>
        <taxon>Spathaspora</taxon>
    </lineage>
</organism>
<feature type="compositionally biased region" description="Low complexity" evidence="6">
    <location>
        <begin position="369"/>
        <end position="405"/>
    </location>
</feature>
<dbReference type="InterPro" id="IPR048892">
    <property type="entry name" value="Nrd1_Seb1_dom2"/>
</dbReference>
<dbReference type="CDD" id="cd16984">
    <property type="entry name" value="CID_Nrd1_like"/>
    <property type="match status" value="1"/>
</dbReference>
<evidence type="ECO:0000256" key="6">
    <source>
        <dbReference type="SAM" id="MobiDB-lite"/>
    </source>
</evidence>
<feature type="region of interest" description="Disordered" evidence="6">
    <location>
        <begin position="284"/>
        <end position="431"/>
    </location>
</feature>
<dbReference type="FunFam" id="1.25.40.90:FF:000026">
    <property type="entry name" value="RNA binding protein Nrd1"/>
    <property type="match status" value="1"/>
</dbReference>
<dbReference type="AlphaFoldDB" id="A0A8J5QGB1"/>
<dbReference type="Pfam" id="PF21380">
    <property type="entry name" value="Nrd1-Seb1_dom2"/>
    <property type="match status" value="1"/>
</dbReference>
<dbReference type="GO" id="GO:0005634">
    <property type="term" value="C:nucleus"/>
    <property type="evidence" value="ECO:0007669"/>
    <property type="project" value="UniProtKB-SubCell"/>
</dbReference>
<feature type="compositionally biased region" description="Low complexity" evidence="6">
    <location>
        <begin position="254"/>
        <end position="268"/>
    </location>
</feature>
<evidence type="ECO:0000256" key="4">
    <source>
        <dbReference type="ARBA" id="ARBA00023242"/>
    </source>
</evidence>
<keyword evidence="2" id="KW-0597">Phosphoprotein</keyword>
<feature type="compositionally biased region" description="Low complexity" evidence="6">
    <location>
        <begin position="289"/>
        <end position="303"/>
    </location>
</feature>
<name>A0A8J5QGB1_9ASCO</name>
<dbReference type="SMART" id="SM00360">
    <property type="entry name" value="RRM"/>
    <property type="match status" value="1"/>
</dbReference>
<evidence type="ECO:0008006" key="11">
    <source>
        <dbReference type="Google" id="ProtNLM"/>
    </source>
</evidence>
<feature type="region of interest" description="Disordered" evidence="6">
    <location>
        <begin position="150"/>
        <end position="211"/>
    </location>
</feature>
<evidence type="ECO:0000313" key="10">
    <source>
        <dbReference type="Proteomes" id="UP000694255"/>
    </source>
</evidence>
<feature type="compositionally biased region" description="Low complexity" evidence="6">
    <location>
        <begin position="178"/>
        <end position="194"/>
    </location>
</feature>
<feature type="compositionally biased region" description="Polar residues" evidence="6">
    <location>
        <begin position="568"/>
        <end position="587"/>
    </location>
</feature>
<dbReference type="GO" id="GO:0031126">
    <property type="term" value="P:sno(s)RNA 3'-end processing"/>
    <property type="evidence" value="ECO:0007669"/>
    <property type="project" value="UniProtKB-ARBA"/>
</dbReference>
<keyword evidence="4" id="KW-0539">Nucleus</keyword>
<proteinExistence type="predicted"/>
<dbReference type="Pfam" id="PF00076">
    <property type="entry name" value="RRM_1"/>
    <property type="match status" value="1"/>
</dbReference>
<dbReference type="EMBL" id="JAGSYN010000218">
    <property type="protein sequence ID" value="KAG7661498.1"/>
    <property type="molecule type" value="Genomic_DNA"/>
</dbReference>